<comment type="caution">
    <text evidence="1">The sequence shown here is derived from an EMBL/GenBank/DDBJ whole genome shotgun (WGS) entry which is preliminary data.</text>
</comment>
<name>A0A0F9W4A5_9ZZZZ</name>
<sequence>MQKQLLKDLIDWIEKSSLEDLALRRLKLEELIGNTMGTEVQSDLKLAIRLIDEEVVTRACLLPKSA</sequence>
<accession>A0A0F9W4A5</accession>
<reference evidence="1" key="1">
    <citation type="journal article" date="2015" name="Nature">
        <title>Complex archaea that bridge the gap between prokaryotes and eukaryotes.</title>
        <authorList>
            <person name="Spang A."/>
            <person name="Saw J.H."/>
            <person name="Jorgensen S.L."/>
            <person name="Zaremba-Niedzwiedzka K."/>
            <person name="Martijn J."/>
            <person name="Lind A.E."/>
            <person name="van Eijk R."/>
            <person name="Schleper C."/>
            <person name="Guy L."/>
            <person name="Ettema T.J."/>
        </authorList>
    </citation>
    <scope>NUCLEOTIDE SEQUENCE</scope>
</reference>
<dbReference type="EMBL" id="LAZR01000230">
    <property type="protein sequence ID" value="KKN80486.1"/>
    <property type="molecule type" value="Genomic_DNA"/>
</dbReference>
<dbReference type="AlphaFoldDB" id="A0A0F9W4A5"/>
<evidence type="ECO:0000313" key="1">
    <source>
        <dbReference type="EMBL" id="KKN80486.1"/>
    </source>
</evidence>
<protein>
    <submittedName>
        <fullName evidence="1">Uncharacterized protein</fullName>
    </submittedName>
</protein>
<gene>
    <name evidence="1" type="ORF">LCGC14_0329310</name>
</gene>
<organism evidence="1">
    <name type="scientific">marine sediment metagenome</name>
    <dbReference type="NCBI Taxonomy" id="412755"/>
    <lineage>
        <taxon>unclassified sequences</taxon>
        <taxon>metagenomes</taxon>
        <taxon>ecological metagenomes</taxon>
    </lineage>
</organism>
<proteinExistence type="predicted"/>